<dbReference type="GO" id="GO:0016491">
    <property type="term" value="F:oxidoreductase activity"/>
    <property type="evidence" value="ECO:0007669"/>
    <property type="project" value="InterPro"/>
</dbReference>
<organism evidence="2 3">
    <name type="scientific">Aerophototrophica crusticola</name>
    <dbReference type="NCBI Taxonomy" id="1709002"/>
    <lineage>
        <taxon>Bacteria</taxon>
        <taxon>Pseudomonadati</taxon>
        <taxon>Pseudomonadota</taxon>
        <taxon>Alphaproteobacteria</taxon>
        <taxon>Rhodospirillales</taxon>
        <taxon>Rhodospirillaceae</taxon>
        <taxon>Aerophototrophica</taxon>
    </lineage>
</organism>
<dbReference type="PANTHER" id="PTHR13887:SF41">
    <property type="entry name" value="THIOREDOXIN SUPERFAMILY PROTEIN"/>
    <property type="match status" value="1"/>
</dbReference>
<protein>
    <submittedName>
        <fullName evidence="2">DsbA family oxidoreductase</fullName>
    </submittedName>
</protein>
<dbReference type="EMBL" id="CP051775">
    <property type="protein sequence ID" value="QJE72947.1"/>
    <property type="molecule type" value="Genomic_DNA"/>
</dbReference>
<evidence type="ECO:0000313" key="3">
    <source>
        <dbReference type="Proteomes" id="UP000501891"/>
    </source>
</evidence>
<gene>
    <name evidence="2" type="ORF">HHL28_07470</name>
</gene>
<dbReference type="PANTHER" id="PTHR13887">
    <property type="entry name" value="GLUTATHIONE S-TRANSFERASE KAPPA"/>
    <property type="match status" value="1"/>
</dbReference>
<proteinExistence type="predicted"/>
<dbReference type="Gene3D" id="3.40.30.10">
    <property type="entry name" value="Glutaredoxin"/>
    <property type="match status" value="1"/>
</dbReference>
<name>A0A858R6B6_9PROT</name>
<sequence length="213" mass="23859">MLIEIYADFTCPWCHIGKRRLERALAERPRLPVEIRWLPFLLNPDLPPGGMDRQSYLAAKFGGLLRARDVHTVIEQTAARDGVPLRLDLIRRTPNTLDAHRLVRLAEEAGLADRLVSLLFRAFFEEGQDIGNHRVLATLAGRAGLNPAEAYGHVRGDRDRQRVLAADERAKRLGVHSVPAFVFNRRYALGGAQDWTALVPMLDLAAEDAALED</sequence>
<evidence type="ECO:0000259" key="1">
    <source>
        <dbReference type="Pfam" id="PF01323"/>
    </source>
</evidence>
<reference evidence="2" key="1">
    <citation type="submission" date="2020-04" db="EMBL/GenBank/DDBJ databases">
        <title>A desert anoxygenic phototrophic bacterium fixes CO2 using RubisCO under aerobic conditions.</title>
        <authorList>
            <person name="Tang K."/>
        </authorList>
    </citation>
    <scope>NUCLEOTIDE SEQUENCE [LARGE SCALE GENOMIC DNA]</scope>
    <source>
        <strain evidence="2">MIMtkB3</strain>
    </source>
</reference>
<accession>A0A858R6B6</accession>
<dbReference type="SUPFAM" id="SSF52833">
    <property type="entry name" value="Thioredoxin-like"/>
    <property type="match status" value="1"/>
</dbReference>
<dbReference type="Pfam" id="PF01323">
    <property type="entry name" value="DSBA"/>
    <property type="match status" value="1"/>
</dbReference>
<dbReference type="InterPro" id="IPR036249">
    <property type="entry name" value="Thioredoxin-like_sf"/>
</dbReference>
<dbReference type="KEGG" id="acru:HHL28_07470"/>
<dbReference type="CDD" id="cd03024">
    <property type="entry name" value="DsbA_FrnE"/>
    <property type="match status" value="1"/>
</dbReference>
<dbReference type="InterPro" id="IPR001853">
    <property type="entry name" value="DSBA-like_thioredoxin_dom"/>
</dbReference>
<dbReference type="AlphaFoldDB" id="A0A858R6B6"/>
<evidence type="ECO:0000313" key="2">
    <source>
        <dbReference type="EMBL" id="QJE72947.1"/>
    </source>
</evidence>
<feature type="domain" description="DSBA-like thioredoxin" evidence="1">
    <location>
        <begin position="3"/>
        <end position="199"/>
    </location>
</feature>
<dbReference type="Proteomes" id="UP000501891">
    <property type="component" value="Chromosome"/>
</dbReference>
<keyword evidence="3" id="KW-1185">Reference proteome</keyword>